<proteinExistence type="predicted"/>
<evidence type="ECO:0000256" key="1">
    <source>
        <dbReference type="SAM" id="MobiDB-lite"/>
    </source>
</evidence>
<feature type="region of interest" description="Disordered" evidence="1">
    <location>
        <begin position="38"/>
        <end position="63"/>
    </location>
</feature>
<dbReference type="KEGG" id="psel:GM415_03770"/>
<keyword evidence="4" id="KW-1185">Reference proteome</keyword>
<keyword evidence="2" id="KW-0732">Signal</keyword>
<evidence type="ECO:0000313" key="4">
    <source>
        <dbReference type="Proteomes" id="UP000428328"/>
    </source>
</evidence>
<dbReference type="Proteomes" id="UP000428328">
    <property type="component" value="Chromosome"/>
</dbReference>
<dbReference type="RefSeq" id="WP_158946498.1">
    <property type="nucleotide sequence ID" value="NZ_CP046400.1"/>
</dbReference>
<feature type="compositionally biased region" description="Basic and acidic residues" evidence="1">
    <location>
        <begin position="48"/>
        <end position="60"/>
    </location>
</feature>
<evidence type="ECO:0000313" key="3">
    <source>
        <dbReference type="EMBL" id="QGY39273.1"/>
    </source>
</evidence>
<feature type="signal peptide" evidence="2">
    <location>
        <begin position="1"/>
        <end position="24"/>
    </location>
</feature>
<name>A0A6I6JFF3_9BACT</name>
<feature type="chain" id="PRO_5026321637" evidence="2">
    <location>
        <begin position="25"/>
        <end position="94"/>
    </location>
</feature>
<reference evidence="3 4" key="1">
    <citation type="submission" date="2019-11" db="EMBL/GenBank/DDBJ databases">
        <authorList>
            <person name="Zheng R.K."/>
            <person name="Sun C.M."/>
        </authorList>
    </citation>
    <scope>NUCLEOTIDE SEQUENCE [LARGE SCALE GENOMIC DNA]</scope>
    <source>
        <strain evidence="3 4">SRB007</strain>
    </source>
</reference>
<evidence type="ECO:0000256" key="2">
    <source>
        <dbReference type="SAM" id="SignalP"/>
    </source>
</evidence>
<gene>
    <name evidence="3" type="ORF">GM415_03770</name>
</gene>
<sequence>MRYFGTMLVLAATVVILTLSPAGAAKFKNKDTAKNRQNNVFGTEPAEGDSKRTTFGKDENGDTTIRTKHKKQEEVDWYDKVIITVDPNVDWSSD</sequence>
<dbReference type="EMBL" id="CP046400">
    <property type="protein sequence ID" value="QGY39273.1"/>
    <property type="molecule type" value="Genomic_DNA"/>
</dbReference>
<organism evidence="3 4">
    <name type="scientific">Pseudodesulfovibrio cashew</name>
    <dbReference type="NCBI Taxonomy" id="2678688"/>
    <lineage>
        <taxon>Bacteria</taxon>
        <taxon>Pseudomonadati</taxon>
        <taxon>Thermodesulfobacteriota</taxon>
        <taxon>Desulfovibrionia</taxon>
        <taxon>Desulfovibrionales</taxon>
        <taxon>Desulfovibrionaceae</taxon>
    </lineage>
</organism>
<protein>
    <submittedName>
        <fullName evidence="3">Uncharacterized protein</fullName>
    </submittedName>
</protein>
<accession>A0A6I6JFF3</accession>
<dbReference type="AlphaFoldDB" id="A0A6I6JFF3"/>